<dbReference type="RefSeq" id="XP_043168601.1">
    <property type="nucleotide sequence ID" value="XM_043312666.1"/>
</dbReference>
<organism evidence="2 3">
    <name type="scientific">Alternaria atra</name>
    <dbReference type="NCBI Taxonomy" id="119953"/>
    <lineage>
        <taxon>Eukaryota</taxon>
        <taxon>Fungi</taxon>
        <taxon>Dikarya</taxon>
        <taxon>Ascomycota</taxon>
        <taxon>Pezizomycotina</taxon>
        <taxon>Dothideomycetes</taxon>
        <taxon>Pleosporomycetidae</taxon>
        <taxon>Pleosporales</taxon>
        <taxon>Pleosporineae</taxon>
        <taxon>Pleosporaceae</taxon>
        <taxon>Alternaria</taxon>
        <taxon>Alternaria sect. Ulocladioides</taxon>
    </lineage>
</organism>
<dbReference type="EMBL" id="CAJRGZ010000018">
    <property type="protein sequence ID" value="CAG5158231.1"/>
    <property type="molecule type" value="Genomic_DNA"/>
</dbReference>
<evidence type="ECO:0000313" key="3">
    <source>
        <dbReference type="Proteomes" id="UP000676310"/>
    </source>
</evidence>
<comment type="caution">
    <text evidence="2">The sequence shown here is derived from an EMBL/GenBank/DDBJ whole genome shotgun (WGS) entry which is preliminary data.</text>
</comment>
<keyword evidence="3" id="KW-1185">Reference proteome</keyword>
<feature type="chain" id="PRO_5035155997" evidence="1">
    <location>
        <begin position="22"/>
        <end position="110"/>
    </location>
</feature>
<evidence type="ECO:0000313" key="2">
    <source>
        <dbReference type="EMBL" id="CAG5158231.1"/>
    </source>
</evidence>
<sequence length="110" mass="11838">MKSLFAIFIAALSLLAGTISATAVPGDYELSVDSLETSTDNMAVGNLEVTDDRFPGVTFTGTAQSVNEQMKALKPEAFRDGDNVETVQARSLRKRSSVILQGLNHRSLAY</sequence>
<keyword evidence="1" id="KW-0732">Signal</keyword>
<evidence type="ECO:0000256" key="1">
    <source>
        <dbReference type="SAM" id="SignalP"/>
    </source>
</evidence>
<proteinExistence type="predicted"/>
<name>A0A8J2I1M3_9PLEO</name>
<accession>A0A8J2I1M3</accession>
<reference evidence="2" key="1">
    <citation type="submission" date="2021-05" db="EMBL/GenBank/DDBJ databases">
        <authorList>
            <person name="Stam R."/>
        </authorList>
    </citation>
    <scope>NUCLEOTIDE SEQUENCE</scope>
    <source>
        <strain evidence="2">CS162</strain>
    </source>
</reference>
<feature type="signal peptide" evidence="1">
    <location>
        <begin position="1"/>
        <end position="21"/>
    </location>
</feature>
<dbReference type="AlphaFoldDB" id="A0A8J2I1M3"/>
<dbReference type="OrthoDB" id="3552888at2759"/>
<dbReference type="Proteomes" id="UP000676310">
    <property type="component" value="Unassembled WGS sequence"/>
</dbReference>
<dbReference type="GeneID" id="67016784"/>
<gene>
    <name evidence="2" type="ORF">ALTATR162_LOCUS5049</name>
</gene>
<protein>
    <submittedName>
        <fullName evidence="2">Uncharacterized protein</fullName>
    </submittedName>
</protein>